<dbReference type="Pfam" id="PF01485">
    <property type="entry name" value="IBR"/>
    <property type="match status" value="1"/>
</dbReference>
<keyword evidence="8" id="KW-0862">Zinc</keyword>
<evidence type="ECO:0000256" key="3">
    <source>
        <dbReference type="ARBA" id="ARBA00022679"/>
    </source>
</evidence>
<keyword evidence="6" id="KW-0863">Zinc-finger</keyword>
<sequence>MTVFQVLVQGIEDCIKPIDVANSEEEFNSMSIDTFMMMVATKLLKNPGISNFTLVYANLQLKRGKKFSDYCIRNKCTMDRQILSTLMGSSTSSPEPPLDHRPASSPEPVPVPANLMSSFSPVPSKAEEPQLKFVRRKDDITGDDEDIMRVELSCGHATEPQSLAAWCRSLLDQGYFNFHCPADVNGQKCGEEWSYQEVRQNALLTEEEQEEFEKKLVAFAAKYYSDLKECPKCKSFVERKDLTNLRVHCILCLSLKGEQFEFCWQCLKPWKGSGTSSVKCANVGCRNQSLDILANCKLKPLPGSEIRDCPSIRACPTCGRLIEHKEKCKYVMCTQCHVEFCFACLETAQECQAKKHGTYFLYCTKPVAPRQTTIPVWSRK</sequence>
<dbReference type="InterPro" id="IPR002867">
    <property type="entry name" value="IBR_dom"/>
</dbReference>
<gene>
    <name evidence="11" type="ORF">Y1Q_0013190</name>
</gene>
<evidence type="ECO:0000256" key="2">
    <source>
        <dbReference type="ARBA" id="ARBA00012251"/>
    </source>
</evidence>
<dbReference type="GO" id="GO:0016567">
    <property type="term" value="P:protein ubiquitination"/>
    <property type="evidence" value="ECO:0007669"/>
    <property type="project" value="InterPro"/>
</dbReference>
<protein>
    <recommendedName>
        <fullName evidence="2">RBR-type E3 ubiquitin transferase</fullName>
        <ecNumber evidence="2">2.3.2.31</ecNumber>
    </recommendedName>
</protein>
<evidence type="ECO:0000256" key="6">
    <source>
        <dbReference type="ARBA" id="ARBA00022771"/>
    </source>
</evidence>
<keyword evidence="12" id="KW-1185">Reference proteome</keyword>
<evidence type="ECO:0000313" key="11">
    <source>
        <dbReference type="EMBL" id="KYO40356.1"/>
    </source>
</evidence>
<comment type="catalytic activity">
    <reaction evidence="1">
        <text>[E2 ubiquitin-conjugating enzyme]-S-ubiquitinyl-L-cysteine + [acceptor protein]-L-lysine = [E2 ubiquitin-conjugating enzyme]-L-cysteine + [acceptor protein]-N(6)-ubiquitinyl-L-lysine.</text>
        <dbReference type="EC" id="2.3.2.31"/>
    </reaction>
</comment>
<evidence type="ECO:0000259" key="10">
    <source>
        <dbReference type="PROSITE" id="PS51873"/>
    </source>
</evidence>
<evidence type="ECO:0000256" key="8">
    <source>
        <dbReference type="ARBA" id="ARBA00022833"/>
    </source>
</evidence>
<dbReference type="GO" id="GO:0008270">
    <property type="term" value="F:zinc ion binding"/>
    <property type="evidence" value="ECO:0007669"/>
    <property type="project" value="UniProtKB-KW"/>
</dbReference>
<feature type="region of interest" description="Disordered" evidence="9">
    <location>
        <begin position="87"/>
        <end position="128"/>
    </location>
</feature>
<dbReference type="InterPro" id="IPR031127">
    <property type="entry name" value="E3_UB_ligase_RBR"/>
</dbReference>
<keyword evidence="4" id="KW-0479">Metal-binding</keyword>
<reference evidence="11 12" key="1">
    <citation type="journal article" date="2012" name="Genome Biol.">
        <title>Sequencing three crocodilian genomes to illuminate the evolution of archosaurs and amniotes.</title>
        <authorList>
            <person name="St John J.A."/>
            <person name="Braun E.L."/>
            <person name="Isberg S.R."/>
            <person name="Miles L.G."/>
            <person name="Chong A.Y."/>
            <person name="Gongora J."/>
            <person name="Dalzell P."/>
            <person name="Moran C."/>
            <person name="Bed'hom B."/>
            <person name="Abzhanov A."/>
            <person name="Burgess S.C."/>
            <person name="Cooksey A.M."/>
            <person name="Castoe T.A."/>
            <person name="Crawford N.G."/>
            <person name="Densmore L.D."/>
            <person name="Drew J.C."/>
            <person name="Edwards S.V."/>
            <person name="Faircloth B.C."/>
            <person name="Fujita M.K."/>
            <person name="Greenwold M.J."/>
            <person name="Hoffmann F.G."/>
            <person name="Howard J.M."/>
            <person name="Iguchi T."/>
            <person name="Janes D.E."/>
            <person name="Khan S.Y."/>
            <person name="Kohno S."/>
            <person name="de Koning A.J."/>
            <person name="Lance S.L."/>
            <person name="McCarthy F.M."/>
            <person name="McCormack J.E."/>
            <person name="Merchant M.E."/>
            <person name="Peterson D.G."/>
            <person name="Pollock D.D."/>
            <person name="Pourmand N."/>
            <person name="Raney B.J."/>
            <person name="Roessler K.A."/>
            <person name="Sanford J.R."/>
            <person name="Sawyer R.H."/>
            <person name="Schmidt C.J."/>
            <person name="Triplett E.W."/>
            <person name="Tuberville T.D."/>
            <person name="Venegas-Anaya M."/>
            <person name="Howard J.T."/>
            <person name="Jarvis E.D."/>
            <person name="Guillette L.J.Jr."/>
            <person name="Glenn T.C."/>
            <person name="Green R.E."/>
            <person name="Ray D.A."/>
        </authorList>
    </citation>
    <scope>NUCLEOTIDE SEQUENCE [LARGE SCALE GENOMIC DNA]</scope>
    <source>
        <strain evidence="11">KSC_2009_1</strain>
    </source>
</reference>
<name>A0A151NU21_ALLMI</name>
<dbReference type="PANTHER" id="PTHR11685">
    <property type="entry name" value="RBR FAMILY RING FINGER AND IBR DOMAIN-CONTAINING"/>
    <property type="match status" value="1"/>
</dbReference>
<accession>A0A151NU21</accession>
<dbReference type="InterPro" id="IPR044066">
    <property type="entry name" value="TRIAD_supradom"/>
</dbReference>
<evidence type="ECO:0000313" key="12">
    <source>
        <dbReference type="Proteomes" id="UP000050525"/>
    </source>
</evidence>
<proteinExistence type="predicted"/>
<dbReference type="EC" id="2.3.2.31" evidence="2"/>
<dbReference type="SUPFAM" id="SSF57850">
    <property type="entry name" value="RING/U-box"/>
    <property type="match status" value="2"/>
</dbReference>
<dbReference type="STRING" id="8496.A0A151NU21"/>
<evidence type="ECO:0000256" key="7">
    <source>
        <dbReference type="ARBA" id="ARBA00022786"/>
    </source>
</evidence>
<dbReference type="AlphaFoldDB" id="A0A151NU21"/>
<evidence type="ECO:0000256" key="5">
    <source>
        <dbReference type="ARBA" id="ARBA00022737"/>
    </source>
</evidence>
<dbReference type="Gene3D" id="1.20.120.1750">
    <property type="match status" value="2"/>
</dbReference>
<keyword evidence="7" id="KW-0833">Ubl conjugation pathway</keyword>
<evidence type="ECO:0000256" key="4">
    <source>
        <dbReference type="ARBA" id="ARBA00022723"/>
    </source>
</evidence>
<dbReference type="EMBL" id="AKHW03001930">
    <property type="protein sequence ID" value="KYO40356.1"/>
    <property type="molecule type" value="Genomic_DNA"/>
</dbReference>
<dbReference type="PROSITE" id="PS51873">
    <property type="entry name" value="TRIAD"/>
    <property type="match status" value="1"/>
</dbReference>
<comment type="caution">
    <text evidence="11">The sequence shown here is derived from an EMBL/GenBank/DDBJ whole genome shotgun (WGS) entry which is preliminary data.</text>
</comment>
<evidence type="ECO:0000256" key="9">
    <source>
        <dbReference type="SAM" id="MobiDB-lite"/>
    </source>
</evidence>
<organism evidence="11 12">
    <name type="scientific">Alligator mississippiensis</name>
    <name type="common">American alligator</name>
    <dbReference type="NCBI Taxonomy" id="8496"/>
    <lineage>
        <taxon>Eukaryota</taxon>
        <taxon>Metazoa</taxon>
        <taxon>Chordata</taxon>
        <taxon>Craniata</taxon>
        <taxon>Vertebrata</taxon>
        <taxon>Euteleostomi</taxon>
        <taxon>Archelosauria</taxon>
        <taxon>Archosauria</taxon>
        <taxon>Crocodylia</taxon>
        <taxon>Alligatoridae</taxon>
        <taxon>Alligatorinae</taxon>
        <taxon>Alligator</taxon>
    </lineage>
</organism>
<keyword evidence="5" id="KW-0677">Repeat</keyword>
<evidence type="ECO:0000256" key="1">
    <source>
        <dbReference type="ARBA" id="ARBA00001798"/>
    </source>
</evidence>
<dbReference type="Proteomes" id="UP000050525">
    <property type="component" value="Unassembled WGS sequence"/>
</dbReference>
<dbReference type="GO" id="GO:0061630">
    <property type="term" value="F:ubiquitin protein ligase activity"/>
    <property type="evidence" value="ECO:0007669"/>
    <property type="project" value="UniProtKB-EC"/>
</dbReference>
<dbReference type="FunFam" id="1.20.120.1750:FF:000036">
    <property type="entry name" value="RBR-type E3 ubiquitin transferase"/>
    <property type="match status" value="1"/>
</dbReference>
<feature type="domain" description="RING-type" evidence="10">
    <location>
        <begin position="128"/>
        <end position="367"/>
    </location>
</feature>
<dbReference type="CDD" id="cd20336">
    <property type="entry name" value="Rcat_RBR"/>
    <property type="match status" value="1"/>
</dbReference>
<keyword evidence="3" id="KW-0808">Transferase</keyword>
<dbReference type="SMART" id="SM00647">
    <property type="entry name" value="IBR"/>
    <property type="match status" value="2"/>
</dbReference>